<dbReference type="GeneID" id="10399999"/>
<keyword evidence="2" id="KW-1185">Reference proteome</keyword>
<dbReference type="KEGG" id="vg:10399999"/>
<proteinExistence type="predicted"/>
<dbReference type="EMBL" id="HQ113105">
    <property type="protein sequence ID" value="AEA07267.1"/>
    <property type="molecule type" value="Genomic_DNA"/>
</dbReference>
<reference evidence="1 2" key="1">
    <citation type="journal article" date="2011" name="Environ. Microbiol.">
        <title>Lausannevirus, a giant amoebal virus encoding histone doublets.</title>
        <authorList>
            <person name="Thomas V."/>
            <person name="Bertelli C."/>
            <person name="Collyn F."/>
            <person name="Casson N."/>
            <person name="Telenti A."/>
            <person name="Goesmann A."/>
            <person name="Croxatto A."/>
            <person name="Greub G."/>
        </authorList>
    </citation>
    <scope>NUCLEOTIDE SEQUENCE [LARGE SCALE GENOMIC DNA]</scope>
    <source>
        <strain evidence="1">7715</strain>
    </source>
</reference>
<dbReference type="Proteomes" id="UP000203366">
    <property type="component" value="Segment"/>
</dbReference>
<evidence type="ECO:0000313" key="2">
    <source>
        <dbReference type="Proteomes" id="UP000203366"/>
    </source>
</evidence>
<name>F2WLZ4_9VIRU</name>
<organism evidence="1 2">
    <name type="scientific">Lausannevirus</name>
    <dbReference type="NCBI Taxonomy" id="999883"/>
    <lineage>
        <taxon>Viruses</taxon>
        <taxon>Varidnaviria</taxon>
        <taxon>Bamfordvirae</taxon>
        <taxon>Nucleocytoviricota</taxon>
        <taxon>Megaviricetes</taxon>
        <taxon>Pimascovirales</taxon>
        <taxon>Pimascovirales incertae sedis</taxon>
        <taxon>Marseilleviridae</taxon>
        <taxon>Losannavirus</taxon>
        <taxon>Losannavirus lausannense</taxon>
    </lineage>
</organism>
<gene>
    <name evidence="1" type="ORF">LAU_0417</name>
</gene>
<dbReference type="RefSeq" id="YP_004347379.1">
    <property type="nucleotide sequence ID" value="NC_015326.1"/>
</dbReference>
<protein>
    <submittedName>
        <fullName evidence="1">Uncharacterized protein</fullName>
    </submittedName>
</protein>
<sequence>MLRFSHSKYFIRKILVRCLCVNRECSPLQKLRTATIGTRPQHQDTPCWASFLMGGTTVPSFCTHIVPRPLPQTCKATRVLKEFTNRMLLILLHRQPARSVSYISQECPMVGLVVVARLIYPIQKNQPNVHFGRNTTFMRKMNQEKISKYIFRNKRTFVDPFKKTFTCRLKKAFKIFCVNCLCTRTARRTHRAPFQLPSFCCRQNKASMTSLPAGRKYAV</sequence>
<evidence type="ECO:0000313" key="1">
    <source>
        <dbReference type="EMBL" id="AEA07267.1"/>
    </source>
</evidence>
<accession>F2WLZ4</accession>